<evidence type="ECO:0000313" key="2">
    <source>
        <dbReference type="Proteomes" id="UP001148662"/>
    </source>
</evidence>
<gene>
    <name evidence="1" type="ORF">NM688_g6624</name>
</gene>
<protein>
    <submittedName>
        <fullName evidence="1">Uncharacterized protein</fullName>
    </submittedName>
</protein>
<proteinExistence type="predicted"/>
<dbReference type="EMBL" id="JANHOG010001396">
    <property type="protein sequence ID" value="KAJ3537797.1"/>
    <property type="molecule type" value="Genomic_DNA"/>
</dbReference>
<dbReference type="Proteomes" id="UP001148662">
    <property type="component" value="Unassembled WGS sequence"/>
</dbReference>
<name>A0ACC1SEB7_9APHY</name>
<comment type="caution">
    <text evidence="1">The sequence shown here is derived from an EMBL/GenBank/DDBJ whole genome shotgun (WGS) entry which is preliminary data.</text>
</comment>
<organism evidence="1 2">
    <name type="scientific">Phlebia brevispora</name>
    <dbReference type="NCBI Taxonomy" id="194682"/>
    <lineage>
        <taxon>Eukaryota</taxon>
        <taxon>Fungi</taxon>
        <taxon>Dikarya</taxon>
        <taxon>Basidiomycota</taxon>
        <taxon>Agaricomycotina</taxon>
        <taxon>Agaricomycetes</taxon>
        <taxon>Polyporales</taxon>
        <taxon>Meruliaceae</taxon>
        <taxon>Phlebia</taxon>
    </lineage>
</organism>
<accession>A0ACC1SEB7</accession>
<keyword evidence="2" id="KW-1185">Reference proteome</keyword>
<reference evidence="1" key="1">
    <citation type="submission" date="2022-07" db="EMBL/GenBank/DDBJ databases">
        <title>Genome Sequence of Phlebia brevispora.</title>
        <authorList>
            <person name="Buettner E."/>
        </authorList>
    </citation>
    <scope>NUCLEOTIDE SEQUENCE</scope>
    <source>
        <strain evidence="1">MPL23</strain>
    </source>
</reference>
<sequence length="371" mass="41250">MLLVTIRNFRVDILFLMYHASISHCGIIGLAYLGVVLSSILYGISCIQTFSYYMSQRAASDRRPLKFLVAFVGILDSAHQALVIYAVYYYVVLEFANPLAILIVVWSIPTSILIVLFVGVSVQAFRISRIWSLSNNIWATGFCGLVKAATLGSGIVFPVKQCDHNRPAKRFPLMGLSLVCRLLIPSSVVGLTKLRSTGIGALSIAFAGDMIVALAMTYYLCKKRTGLKRSNDQHRSFNDMYGTGQPPCSMTPRFFSRVTTADNSNDSLLVCFGAADAVQFVLQHVDRQKYAIFSFDLILNTREFVNNPMHMKTNELSSFVREEMMHKKTNELASLAIRPDAPPETNSGSRRQQSVIFVISRHSDSGIFSVP</sequence>
<evidence type="ECO:0000313" key="1">
    <source>
        <dbReference type="EMBL" id="KAJ3537797.1"/>
    </source>
</evidence>